<dbReference type="Gene3D" id="1.50.10.10">
    <property type="match status" value="1"/>
</dbReference>
<evidence type="ECO:0000313" key="4">
    <source>
        <dbReference type="EMBL" id="EOR69924.1"/>
    </source>
</evidence>
<dbReference type="InterPro" id="IPR008928">
    <property type="entry name" value="6-hairpin_glycosidase_sf"/>
</dbReference>
<evidence type="ECO:0000313" key="5">
    <source>
        <dbReference type="Proteomes" id="UP000014184"/>
    </source>
</evidence>
<organism evidence="4 5">
    <name type="scientific">Thermobifida fusca TM51</name>
    <dbReference type="NCBI Taxonomy" id="1169414"/>
    <lineage>
        <taxon>Bacteria</taxon>
        <taxon>Bacillati</taxon>
        <taxon>Actinomycetota</taxon>
        <taxon>Actinomycetes</taxon>
        <taxon>Streptosporangiales</taxon>
        <taxon>Nocardiopsidaceae</taxon>
        <taxon>Thermobifida</taxon>
    </lineage>
</organism>
<gene>
    <name evidence="4" type="ORF">TM51_15281</name>
</gene>
<dbReference type="SMR" id="A0A9P2T6S4"/>
<dbReference type="InterPro" id="IPR005194">
    <property type="entry name" value="Glyco_hydro_65_C"/>
</dbReference>
<feature type="domain" description="Putative glycogen debranching enzyme N-terminal" evidence="2">
    <location>
        <begin position="20"/>
        <end position="201"/>
    </location>
</feature>
<dbReference type="Pfam" id="PF22422">
    <property type="entry name" value="MGH1-like_GH"/>
    <property type="match status" value="1"/>
</dbReference>
<dbReference type="EMBL" id="AOSG01000087">
    <property type="protein sequence ID" value="EOR69924.1"/>
    <property type="molecule type" value="Genomic_DNA"/>
</dbReference>
<dbReference type="GO" id="GO:0005975">
    <property type="term" value="P:carbohydrate metabolic process"/>
    <property type="evidence" value="ECO:0007669"/>
    <property type="project" value="InterPro"/>
</dbReference>
<accession>A0A9P2T6S4</accession>
<feature type="domain" description="Glycoside hydrolase family 65 C-terminal" evidence="1">
    <location>
        <begin position="650"/>
        <end position="691"/>
    </location>
</feature>
<name>A0A9P2T6S4_THEFU</name>
<dbReference type="SUPFAM" id="SSF48208">
    <property type="entry name" value="Six-hairpin glycosidases"/>
    <property type="match status" value="1"/>
</dbReference>
<protein>
    <recommendedName>
        <fullName evidence="6">Amylo-alpha-1,6-glucosidase</fullName>
    </recommendedName>
</protein>
<dbReference type="Pfam" id="PF03633">
    <property type="entry name" value="Glyco_hydro_65C"/>
    <property type="match status" value="1"/>
</dbReference>
<keyword evidence="5" id="KW-1185">Reference proteome</keyword>
<dbReference type="AlphaFoldDB" id="A0A9P2T6S4"/>
<reference evidence="4 5" key="1">
    <citation type="journal article" date="2013" name="Genome Announc.">
        <title>Draft Genome Sequence of the Lignocellulose Decomposer Thermobifida fusca Strain TM51.</title>
        <authorList>
            <person name="Toth A."/>
            <person name="Barna T."/>
            <person name="Nagy I."/>
            <person name="Horvath B."/>
            <person name="Nagy I."/>
            <person name="Tancsics A."/>
            <person name="Kriszt B."/>
            <person name="Baka E."/>
            <person name="Fekete C."/>
            <person name="Kukolya J."/>
        </authorList>
    </citation>
    <scope>NUCLEOTIDE SEQUENCE [LARGE SCALE GENOMIC DNA]</scope>
    <source>
        <strain evidence="4 5">TM51</strain>
    </source>
</reference>
<evidence type="ECO:0000259" key="2">
    <source>
        <dbReference type="Pfam" id="PF14742"/>
    </source>
</evidence>
<dbReference type="Pfam" id="PF14742">
    <property type="entry name" value="GDE_N_bis"/>
    <property type="match status" value="1"/>
</dbReference>
<evidence type="ECO:0000259" key="1">
    <source>
        <dbReference type="Pfam" id="PF03633"/>
    </source>
</evidence>
<proteinExistence type="predicted"/>
<evidence type="ECO:0000259" key="3">
    <source>
        <dbReference type="Pfam" id="PF22422"/>
    </source>
</evidence>
<dbReference type="RefSeq" id="WP_011293396.1">
    <property type="nucleotide sequence ID" value="NZ_AOSG01000087.1"/>
</dbReference>
<sequence>MKVWNISTGTSGEGSGAVTIVEGTSFAISAGDGSMLPDHPHGVFYDDIRIVSKWEFSVDNQALEPLTVIVHDQPYQAVFLARARRGGRTSNTIFVERERRVGTGMREDITLRNMGREPAACTVTLVVDADFADLFEVKKGEPQNDGHYVFRSEGTRIIVERWWRGMQRGVIIQADDATSVAHDRITFRAVVPERGQWSTTVLVRPVVDGEDLRPRFPKEQPVDESEPARRLREWQSNTPVVSTDNDALLAVLRRSQQDVGALRIFDSRHPQRSIVAAGAPWFMALFGRDSLLTAYMALPLDPSLALGTLQTLADRQGVEENILTEEEPGRILHESRLGKESGLWLGDGTVYYGTADATPLFVILLGELSRWGADPAEIEKLLPHADRALEWIERYGDRDGDGFVEYRRRTDQGLVNQGWKDSWDGINFADGRIAEAPIALCEVQGYVYAAYLARAYLAHQTGDDQRARYWTERAADLKKAFNERFWQPELGYYAVALDHEKKPVDACTSNMGHCLWSGIVDEDKAPYVADRLLSPTMFSGWGIRTLATDMGAYDPVSYHNGSVWPHDNAIIASGLMRYGFTEHAQRVATALFEAAEHFGYRLPELFCGFDRTDYPKPVPYPTSCSPQAWAAATPIHLLRTLLRFDPWVPRGELRLAPSLPPGYTRLRIERLPIAGSQLTVDVTGDEVSVEGLPEGLRLVSEPRELDSLSLVE</sequence>
<dbReference type="InterPro" id="IPR032856">
    <property type="entry name" value="GDE_N_bis"/>
</dbReference>
<dbReference type="InterPro" id="IPR012341">
    <property type="entry name" value="6hp_glycosidase-like_sf"/>
</dbReference>
<feature type="domain" description="Mannosylglycerate hydrolase MGH1-like glycoside hydrolase" evidence="3">
    <location>
        <begin position="289"/>
        <end position="597"/>
    </location>
</feature>
<dbReference type="InterPro" id="IPR054491">
    <property type="entry name" value="MGH1-like_GH"/>
</dbReference>
<comment type="caution">
    <text evidence="4">The sequence shown here is derived from an EMBL/GenBank/DDBJ whole genome shotgun (WGS) entry which is preliminary data.</text>
</comment>
<evidence type="ECO:0008006" key="6">
    <source>
        <dbReference type="Google" id="ProtNLM"/>
    </source>
</evidence>
<dbReference type="Proteomes" id="UP000014184">
    <property type="component" value="Unassembled WGS sequence"/>
</dbReference>